<dbReference type="Proteomes" id="UP001169760">
    <property type="component" value="Unassembled WGS sequence"/>
</dbReference>
<keyword evidence="2" id="KW-0812">Transmembrane</keyword>
<keyword evidence="2" id="KW-1133">Transmembrane helix</keyword>
<dbReference type="EMBL" id="JAUOPB010000013">
    <property type="protein sequence ID" value="MDO6424179.1"/>
    <property type="molecule type" value="Genomic_DNA"/>
</dbReference>
<comment type="caution">
    <text evidence="3">The sequence shown here is derived from an EMBL/GenBank/DDBJ whole genome shotgun (WGS) entry which is preliminary data.</text>
</comment>
<protein>
    <submittedName>
        <fullName evidence="3">DUF4381 domain-containing protein</fullName>
    </submittedName>
</protein>
<dbReference type="InterPro" id="IPR025489">
    <property type="entry name" value="DUF4381"/>
</dbReference>
<organism evidence="3 4">
    <name type="scientific">Saccharophagus degradans</name>
    <dbReference type="NCBI Taxonomy" id="86304"/>
    <lineage>
        <taxon>Bacteria</taxon>
        <taxon>Pseudomonadati</taxon>
        <taxon>Pseudomonadota</taxon>
        <taxon>Gammaproteobacteria</taxon>
        <taxon>Cellvibrionales</taxon>
        <taxon>Cellvibrionaceae</taxon>
        <taxon>Saccharophagus</taxon>
    </lineage>
</organism>
<keyword evidence="2" id="KW-0472">Membrane</keyword>
<sequence>MRNQAPTLKQLAVPQNSAGQPAQLQNAQPMQQGQDPKELLLSQLHDVATPEPVGYWPLAPGWWLLIALLIAAITGGIIGFFTWRNAKKRNKYRATAKRYLTALQKDYNRGEITASEALQQLNVLTKQAYFAAYPIARLTISGQSGEKWYQNLNNTLGKQSHDKWASLNKSIFEISYQPASALSENNSASAVNKNLNHLFDFCMQWINHHPQLTAHAWKKLSNNQTTTNAITTVEAQHV</sequence>
<accession>A0AAW7X9S3</accession>
<gene>
    <name evidence="3" type="ORF">Q4521_16960</name>
</gene>
<feature type="transmembrane region" description="Helical" evidence="2">
    <location>
        <begin position="62"/>
        <end position="83"/>
    </location>
</feature>
<dbReference type="Pfam" id="PF14316">
    <property type="entry name" value="DUF4381"/>
    <property type="match status" value="1"/>
</dbReference>
<evidence type="ECO:0000313" key="4">
    <source>
        <dbReference type="Proteomes" id="UP001169760"/>
    </source>
</evidence>
<proteinExistence type="predicted"/>
<dbReference type="RefSeq" id="WP_303493602.1">
    <property type="nucleotide sequence ID" value="NZ_JAUOPB010000013.1"/>
</dbReference>
<dbReference type="AlphaFoldDB" id="A0AAW7X9S3"/>
<evidence type="ECO:0000313" key="3">
    <source>
        <dbReference type="EMBL" id="MDO6424179.1"/>
    </source>
</evidence>
<evidence type="ECO:0000256" key="2">
    <source>
        <dbReference type="SAM" id="Phobius"/>
    </source>
</evidence>
<reference evidence="3" key="1">
    <citation type="submission" date="2023-07" db="EMBL/GenBank/DDBJ databases">
        <title>Genome content predicts the carbon catabolic preferences of heterotrophic bacteria.</title>
        <authorList>
            <person name="Gralka M."/>
        </authorList>
    </citation>
    <scope>NUCLEOTIDE SEQUENCE</scope>
    <source>
        <strain evidence="3">I3M17_2</strain>
    </source>
</reference>
<name>A0AAW7X9S3_9GAMM</name>
<evidence type="ECO:0000256" key="1">
    <source>
        <dbReference type="SAM" id="MobiDB-lite"/>
    </source>
</evidence>
<feature type="region of interest" description="Disordered" evidence="1">
    <location>
        <begin position="13"/>
        <end position="32"/>
    </location>
</feature>